<comment type="caution">
    <text evidence="17">The sequence shown here is derived from an EMBL/GenBank/DDBJ whole genome shotgun (WGS) entry which is preliminary data.</text>
</comment>
<feature type="region of interest" description="Disordered" evidence="14">
    <location>
        <begin position="21"/>
        <end position="72"/>
    </location>
</feature>
<dbReference type="PANTHER" id="PTHR12147">
    <property type="entry name" value="METALLOPEPTIDASE M28 FAMILY MEMBER"/>
    <property type="match status" value="1"/>
</dbReference>
<feature type="domain" description="PA" evidence="15">
    <location>
        <begin position="170"/>
        <end position="258"/>
    </location>
</feature>
<evidence type="ECO:0000256" key="10">
    <source>
        <dbReference type="ARBA" id="ARBA00022801"/>
    </source>
</evidence>
<evidence type="ECO:0000259" key="16">
    <source>
        <dbReference type="Pfam" id="PF04389"/>
    </source>
</evidence>
<dbReference type="InterPro" id="IPR003137">
    <property type="entry name" value="PA_domain"/>
</dbReference>
<keyword evidence="11 13" id="KW-0862">Zinc</keyword>
<feature type="region of interest" description="Disordered" evidence="14">
    <location>
        <begin position="521"/>
        <end position="546"/>
    </location>
</feature>
<feature type="compositionally biased region" description="Low complexity" evidence="14">
    <location>
        <begin position="38"/>
        <end position="70"/>
    </location>
</feature>
<comment type="similarity">
    <text evidence="3">Belongs to the peptidase M28 family. M28B subfamily.</text>
</comment>
<dbReference type="GO" id="GO:0008235">
    <property type="term" value="F:metalloexopeptidase activity"/>
    <property type="evidence" value="ECO:0007669"/>
    <property type="project" value="InterPro"/>
</dbReference>
<dbReference type="Pfam" id="PF02225">
    <property type="entry name" value="PA"/>
    <property type="match status" value="1"/>
</dbReference>
<feature type="chain" id="PRO_5042663256" description="Peptide hydrolase" evidence="13">
    <location>
        <begin position="17"/>
        <end position="546"/>
    </location>
</feature>
<dbReference type="GO" id="GO:0005576">
    <property type="term" value="C:extracellular region"/>
    <property type="evidence" value="ECO:0007669"/>
    <property type="project" value="UniProtKB-SubCell"/>
</dbReference>
<keyword evidence="7 13" id="KW-0645">Protease</keyword>
<dbReference type="Gene3D" id="3.50.30.30">
    <property type="match status" value="1"/>
</dbReference>
<evidence type="ECO:0000256" key="14">
    <source>
        <dbReference type="SAM" id="MobiDB-lite"/>
    </source>
</evidence>
<evidence type="ECO:0000256" key="4">
    <source>
        <dbReference type="ARBA" id="ARBA00005957"/>
    </source>
</evidence>
<keyword evidence="10 13" id="KW-0378">Hydrolase</keyword>
<dbReference type="GO" id="GO:0006508">
    <property type="term" value="P:proteolysis"/>
    <property type="evidence" value="ECO:0007669"/>
    <property type="project" value="UniProtKB-KW"/>
</dbReference>
<sequence length="546" mass="56081">MKTFITSALLVAAATAEPIAWKPQPWKGGPGHPGGYPGHPHWPSSVALSGTATSSAGTATSGTSSPSGTTIPAVDSEALQASIHAENLLAKSQDLEDIAYATVGRNRVMGSLGHNNTVAYLVDTLEALGDYYTVTTQPFVGLYAQGDGTFTVDGLDQGAEYFSYSPGGNVTAPVIAVSNLGCNASDYPAELDGNIALISRGSCTFGLKSSLAGAAGAAGAIVYNNIPGLVGGGTLGEVPEAGPFVVTLGIAQENGTALLDLLTAGTEVTGVIAVDAALYNVTTHNVIAQTTGGNQNSTLVIGGHSDSVTAGPGINDDGSGIVGLLEVAEQLTAYTTTNSVRFCFWSGEEFGLLGSTYYVSTLSEADIAKIPLYLNFDMIASPNYVYAIYDGDGSSFNISGPPGSAEAEAFFEQFYINNGLNYTSTAFDGRSDYGPFLEVGVASGGLFTGAEDIKTAEEAASFGGTAEIAYDVNYHQAGDNVTNLALDAFEINTKAIAAAVAEYATTFASLPAGNATTAGLRKRSAETWKRAPKVSRGHANSNKRSY</sequence>
<dbReference type="Gene3D" id="3.40.630.10">
    <property type="entry name" value="Zn peptidases"/>
    <property type="match status" value="1"/>
</dbReference>
<gene>
    <name evidence="17" type="primary">LAP2_1</name>
    <name evidence="17" type="ORF">LTR97_004345</name>
</gene>
<evidence type="ECO:0000256" key="2">
    <source>
        <dbReference type="ARBA" id="ARBA00004613"/>
    </source>
</evidence>
<evidence type="ECO:0000313" key="18">
    <source>
        <dbReference type="Proteomes" id="UP001310594"/>
    </source>
</evidence>
<dbReference type="InterPro" id="IPR007484">
    <property type="entry name" value="Peptidase_M28"/>
</dbReference>
<dbReference type="CDD" id="cd03876">
    <property type="entry name" value="M28_SGAP_like"/>
    <property type="match status" value="1"/>
</dbReference>
<organism evidence="17 18">
    <name type="scientific">Elasticomyces elasticus</name>
    <dbReference type="NCBI Taxonomy" id="574655"/>
    <lineage>
        <taxon>Eukaryota</taxon>
        <taxon>Fungi</taxon>
        <taxon>Dikarya</taxon>
        <taxon>Ascomycota</taxon>
        <taxon>Pezizomycotina</taxon>
        <taxon>Dothideomycetes</taxon>
        <taxon>Dothideomycetidae</taxon>
        <taxon>Mycosphaerellales</taxon>
        <taxon>Teratosphaeriaceae</taxon>
        <taxon>Elasticomyces</taxon>
    </lineage>
</organism>
<comment type="similarity">
    <text evidence="4">Belongs to the peptidase M28 family. M28A subfamily.</text>
</comment>
<accession>A0AAN7WL73</accession>
<comment type="cofactor">
    <cofactor evidence="1">
        <name>Zn(2+)</name>
        <dbReference type="ChEBI" id="CHEBI:29105"/>
    </cofactor>
</comment>
<proteinExistence type="inferred from homology"/>
<keyword evidence="12" id="KW-0325">Glycoprotein</keyword>
<dbReference type="Pfam" id="PF04389">
    <property type="entry name" value="Peptidase_M28"/>
    <property type="match status" value="1"/>
</dbReference>
<evidence type="ECO:0000256" key="11">
    <source>
        <dbReference type="ARBA" id="ARBA00022833"/>
    </source>
</evidence>
<dbReference type="InterPro" id="IPR041756">
    <property type="entry name" value="M28_SGAP-like"/>
</dbReference>
<keyword evidence="8 13" id="KW-0479">Metal-binding</keyword>
<name>A0AAN7WL73_9PEZI</name>
<dbReference type="SUPFAM" id="SSF53187">
    <property type="entry name" value="Zn-dependent exopeptidases"/>
    <property type="match status" value="1"/>
</dbReference>
<evidence type="ECO:0000256" key="12">
    <source>
        <dbReference type="ARBA" id="ARBA00023180"/>
    </source>
</evidence>
<reference evidence="17" key="1">
    <citation type="submission" date="2023-08" db="EMBL/GenBank/DDBJ databases">
        <title>Black Yeasts Isolated from many extreme environments.</title>
        <authorList>
            <person name="Coleine C."/>
            <person name="Stajich J.E."/>
            <person name="Selbmann L."/>
        </authorList>
    </citation>
    <scope>NUCLEOTIDE SEQUENCE</scope>
    <source>
        <strain evidence="17">CCFEE 5810</strain>
    </source>
</reference>
<evidence type="ECO:0000256" key="9">
    <source>
        <dbReference type="ARBA" id="ARBA00022729"/>
    </source>
</evidence>
<keyword evidence="9 13" id="KW-0732">Signal</keyword>
<evidence type="ECO:0000256" key="7">
    <source>
        <dbReference type="ARBA" id="ARBA00022670"/>
    </source>
</evidence>
<dbReference type="GO" id="GO:0004177">
    <property type="term" value="F:aminopeptidase activity"/>
    <property type="evidence" value="ECO:0007669"/>
    <property type="project" value="UniProtKB-KW"/>
</dbReference>
<evidence type="ECO:0000256" key="13">
    <source>
        <dbReference type="RuleBase" id="RU361240"/>
    </source>
</evidence>
<protein>
    <recommendedName>
        <fullName evidence="13">Peptide hydrolase</fullName>
        <ecNumber evidence="13">3.4.-.-</ecNumber>
    </recommendedName>
</protein>
<dbReference type="AlphaFoldDB" id="A0AAN7WL73"/>
<keyword evidence="5 17" id="KW-0031">Aminopeptidase</keyword>
<dbReference type="InterPro" id="IPR046450">
    <property type="entry name" value="PA_dom_sf"/>
</dbReference>
<comment type="subcellular location">
    <subcellularLocation>
        <location evidence="2">Secreted</location>
    </subcellularLocation>
</comment>
<evidence type="ECO:0000256" key="3">
    <source>
        <dbReference type="ARBA" id="ARBA00005634"/>
    </source>
</evidence>
<evidence type="ECO:0000259" key="15">
    <source>
        <dbReference type="Pfam" id="PF02225"/>
    </source>
</evidence>
<keyword evidence="6" id="KW-0964">Secreted</keyword>
<dbReference type="SUPFAM" id="SSF52025">
    <property type="entry name" value="PA domain"/>
    <property type="match status" value="1"/>
</dbReference>
<feature type="signal peptide" evidence="13">
    <location>
        <begin position="1"/>
        <end position="16"/>
    </location>
</feature>
<evidence type="ECO:0000256" key="6">
    <source>
        <dbReference type="ARBA" id="ARBA00022525"/>
    </source>
</evidence>
<dbReference type="CDD" id="cd02130">
    <property type="entry name" value="PA_ScAPY_like"/>
    <property type="match status" value="1"/>
</dbReference>
<evidence type="ECO:0000256" key="1">
    <source>
        <dbReference type="ARBA" id="ARBA00001947"/>
    </source>
</evidence>
<evidence type="ECO:0000256" key="8">
    <source>
        <dbReference type="ARBA" id="ARBA00022723"/>
    </source>
</evidence>
<feature type="compositionally biased region" description="Gly residues" evidence="14">
    <location>
        <begin position="28"/>
        <end position="37"/>
    </location>
</feature>
<dbReference type="GO" id="GO:0046872">
    <property type="term" value="F:metal ion binding"/>
    <property type="evidence" value="ECO:0007669"/>
    <property type="project" value="UniProtKB-KW"/>
</dbReference>
<dbReference type="EMBL" id="JAVRQU010000006">
    <property type="protein sequence ID" value="KAK5701530.1"/>
    <property type="molecule type" value="Genomic_DNA"/>
</dbReference>
<evidence type="ECO:0000256" key="5">
    <source>
        <dbReference type="ARBA" id="ARBA00022438"/>
    </source>
</evidence>
<evidence type="ECO:0000313" key="17">
    <source>
        <dbReference type="EMBL" id="KAK5701530.1"/>
    </source>
</evidence>
<feature type="domain" description="Peptidase M28" evidence="16">
    <location>
        <begin position="285"/>
        <end position="499"/>
    </location>
</feature>
<dbReference type="FunFam" id="3.40.630.10:FF:000054">
    <property type="entry name" value="Peptide hydrolase"/>
    <property type="match status" value="1"/>
</dbReference>
<dbReference type="PANTHER" id="PTHR12147:SF26">
    <property type="entry name" value="PEPTIDASE M28 DOMAIN-CONTAINING PROTEIN"/>
    <property type="match status" value="1"/>
</dbReference>
<dbReference type="InterPro" id="IPR045175">
    <property type="entry name" value="M28_fam"/>
</dbReference>
<dbReference type="Proteomes" id="UP001310594">
    <property type="component" value="Unassembled WGS sequence"/>
</dbReference>
<dbReference type="EC" id="3.4.-.-" evidence="13"/>